<comment type="caution">
    <text evidence="2">The sequence shown here is derived from an EMBL/GenBank/DDBJ whole genome shotgun (WGS) entry which is preliminary data.</text>
</comment>
<evidence type="ECO:0000256" key="1">
    <source>
        <dbReference type="SAM" id="Phobius"/>
    </source>
</evidence>
<accession>A0A9K3L452</accession>
<sequence>MGVGFSNLMSGFSVDGPSRSLGLCAVTATDGLYRVLFALQNRGMDGFWATLVGRAVSIFRSAWMVKFLGVSSLVVPGLALGLGLISGGFSRIVVSLYGRDYANQALDSWVPL</sequence>
<proteinExistence type="predicted"/>
<gene>
    <name evidence="2" type="ORF">IV203_003792</name>
</gene>
<evidence type="ECO:0000313" key="3">
    <source>
        <dbReference type="Proteomes" id="UP000693970"/>
    </source>
</evidence>
<organism evidence="2 3">
    <name type="scientific">Nitzschia inconspicua</name>
    <dbReference type="NCBI Taxonomy" id="303405"/>
    <lineage>
        <taxon>Eukaryota</taxon>
        <taxon>Sar</taxon>
        <taxon>Stramenopiles</taxon>
        <taxon>Ochrophyta</taxon>
        <taxon>Bacillariophyta</taxon>
        <taxon>Bacillariophyceae</taxon>
        <taxon>Bacillariophycidae</taxon>
        <taxon>Bacillariales</taxon>
        <taxon>Bacillariaceae</taxon>
        <taxon>Nitzschia</taxon>
    </lineage>
</organism>
<protein>
    <submittedName>
        <fullName evidence="2">Uncharacterized protein</fullName>
    </submittedName>
</protein>
<dbReference type="EMBL" id="JAGRRH010000016">
    <property type="protein sequence ID" value="KAG7354436.1"/>
    <property type="molecule type" value="Genomic_DNA"/>
</dbReference>
<keyword evidence="1" id="KW-1133">Transmembrane helix</keyword>
<reference evidence="2" key="1">
    <citation type="journal article" date="2021" name="Sci. Rep.">
        <title>Diploid genomic architecture of Nitzschia inconspicua, an elite biomass production diatom.</title>
        <authorList>
            <person name="Oliver A."/>
            <person name="Podell S."/>
            <person name="Pinowska A."/>
            <person name="Traller J.C."/>
            <person name="Smith S.R."/>
            <person name="McClure R."/>
            <person name="Beliaev A."/>
            <person name="Bohutskyi P."/>
            <person name="Hill E.A."/>
            <person name="Rabines A."/>
            <person name="Zheng H."/>
            <person name="Allen L.Z."/>
            <person name="Kuo A."/>
            <person name="Grigoriev I.V."/>
            <person name="Allen A.E."/>
            <person name="Hazlebeck D."/>
            <person name="Allen E.E."/>
        </authorList>
    </citation>
    <scope>NUCLEOTIDE SEQUENCE</scope>
    <source>
        <strain evidence="2">Hildebrandi</strain>
    </source>
</reference>
<dbReference type="AlphaFoldDB" id="A0A9K3L452"/>
<feature type="transmembrane region" description="Helical" evidence="1">
    <location>
        <begin position="69"/>
        <end position="89"/>
    </location>
</feature>
<keyword evidence="1" id="KW-0472">Membrane</keyword>
<dbReference type="Proteomes" id="UP000693970">
    <property type="component" value="Unassembled WGS sequence"/>
</dbReference>
<name>A0A9K3L452_9STRA</name>
<keyword evidence="1" id="KW-0812">Transmembrane</keyword>
<reference evidence="2" key="2">
    <citation type="submission" date="2021-04" db="EMBL/GenBank/DDBJ databases">
        <authorList>
            <person name="Podell S."/>
        </authorList>
    </citation>
    <scope>NUCLEOTIDE SEQUENCE</scope>
    <source>
        <strain evidence="2">Hildebrandi</strain>
    </source>
</reference>
<evidence type="ECO:0000313" key="2">
    <source>
        <dbReference type="EMBL" id="KAG7354436.1"/>
    </source>
</evidence>
<keyword evidence="3" id="KW-1185">Reference proteome</keyword>